<comment type="caution">
    <text evidence="2">The sequence shown here is derived from an EMBL/GenBank/DDBJ whole genome shotgun (WGS) entry which is preliminary data.</text>
</comment>
<dbReference type="AlphaFoldDB" id="A0A4R2I1U6"/>
<evidence type="ECO:0000313" key="2">
    <source>
        <dbReference type="EMBL" id="TCO36908.1"/>
    </source>
</evidence>
<protein>
    <submittedName>
        <fullName evidence="2">Uncharacterized protein</fullName>
    </submittedName>
</protein>
<name>A0A4R2I1U6_9GAMM</name>
<feature type="chain" id="PRO_5020367501" evidence="1">
    <location>
        <begin position="27"/>
        <end position="105"/>
    </location>
</feature>
<evidence type="ECO:0000313" key="3">
    <source>
        <dbReference type="Proteomes" id="UP000294862"/>
    </source>
</evidence>
<feature type="signal peptide" evidence="1">
    <location>
        <begin position="1"/>
        <end position="26"/>
    </location>
</feature>
<reference evidence="2 3" key="1">
    <citation type="journal article" date="2015" name="Stand. Genomic Sci.">
        <title>Genomic Encyclopedia of Bacterial and Archaeal Type Strains, Phase III: the genomes of soil and plant-associated and newly described type strains.</title>
        <authorList>
            <person name="Whitman W.B."/>
            <person name="Woyke T."/>
            <person name="Klenk H.P."/>
            <person name="Zhou Y."/>
            <person name="Lilburn T.G."/>
            <person name="Beck B.J."/>
            <person name="De Vos P."/>
            <person name="Vandamme P."/>
            <person name="Eisen J.A."/>
            <person name="Garrity G."/>
            <person name="Hugenholtz P."/>
            <person name="Kyrpides N.C."/>
        </authorList>
    </citation>
    <scope>NUCLEOTIDE SEQUENCE [LARGE SCALE GENOMIC DNA]</scope>
    <source>
        <strain evidence="2 3">A3</strain>
    </source>
</reference>
<sequence>MDRRCTAASRARVIACVAVLSACATAATSAAGGSSGFAITQSLVSNGGGFMHDDCYRLLSAIGQPVLGTLANDEFILSSGFLADSASTDDKLFRSGFESSTGICK</sequence>
<proteinExistence type="predicted"/>
<keyword evidence="3" id="KW-1185">Reference proteome</keyword>
<dbReference type="EMBL" id="SLWQ01000011">
    <property type="protein sequence ID" value="TCO36908.1"/>
    <property type="molecule type" value="Genomic_DNA"/>
</dbReference>
<keyword evidence="1" id="KW-0732">Signal</keyword>
<dbReference type="PROSITE" id="PS51257">
    <property type="entry name" value="PROKAR_LIPOPROTEIN"/>
    <property type="match status" value="1"/>
</dbReference>
<dbReference type="Proteomes" id="UP000294862">
    <property type="component" value="Unassembled WGS sequence"/>
</dbReference>
<evidence type="ECO:0000256" key="1">
    <source>
        <dbReference type="SAM" id="SignalP"/>
    </source>
</evidence>
<gene>
    <name evidence="2" type="ORF">EV148_11184</name>
</gene>
<organism evidence="2 3">
    <name type="scientific">Dokdonella fugitiva</name>
    <dbReference type="NCBI Taxonomy" id="328517"/>
    <lineage>
        <taxon>Bacteria</taxon>
        <taxon>Pseudomonadati</taxon>
        <taxon>Pseudomonadota</taxon>
        <taxon>Gammaproteobacteria</taxon>
        <taxon>Lysobacterales</taxon>
        <taxon>Rhodanobacteraceae</taxon>
        <taxon>Dokdonella</taxon>
    </lineage>
</organism>
<accession>A0A4R2I1U6</accession>